<keyword evidence="2" id="KW-1133">Transmembrane helix</keyword>
<evidence type="ECO:0000313" key="3">
    <source>
        <dbReference type="EMBL" id="MBB4696143.1"/>
    </source>
</evidence>
<accession>A0A7W7G3B2</accession>
<feature type="region of interest" description="Disordered" evidence="1">
    <location>
        <begin position="1"/>
        <end position="76"/>
    </location>
</feature>
<organism evidence="3 4">
    <name type="scientific">Paractinoplanes abujensis</name>
    <dbReference type="NCBI Taxonomy" id="882441"/>
    <lineage>
        <taxon>Bacteria</taxon>
        <taxon>Bacillati</taxon>
        <taxon>Actinomycetota</taxon>
        <taxon>Actinomycetes</taxon>
        <taxon>Micromonosporales</taxon>
        <taxon>Micromonosporaceae</taxon>
        <taxon>Paractinoplanes</taxon>
    </lineage>
</organism>
<keyword evidence="4" id="KW-1185">Reference proteome</keyword>
<evidence type="ECO:0000256" key="1">
    <source>
        <dbReference type="SAM" id="MobiDB-lite"/>
    </source>
</evidence>
<reference evidence="3 4" key="1">
    <citation type="submission" date="2020-08" db="EMBL/GenBank/DDBJ databases">
        <title>Sequencing the genomes of 1000 actinobacteria strains.</title>
        <authorList>
            <person name="Klenk H.-P."/>
        </authorList>
    </citation>
    <scope>NUCLEOTIDE SEQUENCE [LARGE SCALE GENOMIC DNA]</scope>
    <source>
        <strain evidence="3 4">DSM 45518</strain>
    </source>
</reference>
<dbReference type="RefSeq" id="WP_184954392.1">
    <property type="nucleotide sequence ID" value="NZ_BOMC01000059.1"/>
</dbReference>
<keyword evidence="2" id="KW-0472">Membrane</keyword>
<comment type="caution">
    <text evidence="3">The sequence shown here is derived from an EMBL/GenBank/DDBJ whole genome shotgun (WGS) entry which is preliminary data.</text>
</comment>
<proteinExistence type="predicted"/>
<dbReference type="AlphaFoldDB" id="A0A7W7G3B2"/>
<keyword evidence="2" id="KW-0812">Transmembrane</keyword>
<feature type="compositionally biased region" description="Polar residues" evidence="1">
    <location>
        <begin position="62"/>
        <end position="71"/>
    </location>
</feature>
<dbReference type="Proteomes" id="UP000542742">
    <property type="component" value="Unassembled WGS sequence"/>
</dbReference>
<evidence type="ECO:0000256" key="2">
    <source>
        <dbReference type="SAM" id="Phobius"/>
    </source>
</evidence>
<feature type="transmembrane region" description="Helical" evidence="2">
    <location>
        <begin position="85"/>
        <end position="107"/>
    </location>
</feature>
<evidence type="ECO:0000313" key="4">
    <source>
        <dbReference type="Proteomes" id="UP000542742"/>
    </source>
</evidence>
<dbReference type="EMBL" id="JACHMF010000001">
    <property type="protein sequence ID" value="MBB4696143.1"/>
    <property type="molecule type" value="Genomic_DNA"/>
</dbReference>
<feature type="region of interest" description="Disordered" evidence="1">
    <location>
        <begin position="114"/>
        <end position="138"/>
    </location>
</feature>
<sequence length="223" mass="23851">MSQNGPYSGPPWSHGSSDEPYAEPADPWGDPAAQPEQSGSWGGHPPSIPQQPVSFHSAPMNPVSSGGSSSWDRAPVPPPKRNTPIIALVVTLGVLIVIGLGTTAWLLSKRADDQRQQQASPDPAASELLTGPAPQGSDDARFYVKKGDCVINEGDDNEPNMRAAPCTTGTYEVLARFEGKATGEKDAERKCAKVTGYTKWFFYDSALDDLDFVLCLKEHKANG</sequence>
<protein>
    <submittedName>
        <fullName evidence="3">Uncharacterized protein</fullName>
    </submittedName>
</protein>
<name>A0A7W7G3B2_9ACTN</name>
<gene>
    <name evidence="3" type="ORF">BKA14_006291</name>
</gene>